<accession>A0A9D9DKS4</accession>
<dbReference type="InterPro" id="IPR007452">
    <property type="entry name" value="TamB_C"/>
</dbReference>
<feature type="region of interest" description="Disordered" evidence="5">
    <location>
        <begin position="1469"/>
        <end position="1499"/>
    </location>
</feature>
<comment type="subcellular location">
    <subcellularLocation>
        <location evidence="1">Membrane</location>
        <topology evidence="1">Single-pass membrane protein</topology>
    </subcellularLocation>
</comment>
<keyword evidence="4" id="KW-0472">Membrane</keyword>
<dbReference type="PANTHER" id="PTHR36985:SF1">
    <property type="entry name" value="TRANSLOCATION AND ASSEMBLY MODULE SUBUNIT TAMB"/>
    <property type="match status" value="1"/>
</dbReference>
<keyword evidence="2" id="KW-0812">Transmembrane</keyword>
<feature type="domain" description="Translocation and assembly module TamB C-terminal" evidence="6">
    <location>
        <begin position="1012"/>
        <end position="1443"/>
    </location>
</feature>
<evidence type="ECO:0000313" key="7">
    <source>
        <dbReference type="EMBL" id="MBO8428742.1"/>
    </source>
</evidence>
<evidence type="ECO:0000256" key="2">
    <source>
        <dbReference type="ARBA" id="ARBA00022692"/>
    </source>
</evidence>
<evidence type="ECO:0000256" key="5">
    <source>
        <dbReference type="SAM" id="MobiDB-lite"/>
    </source>
</evidence>
<keyword evidence="3" id="KW-1133">Transmembrane helix</keyword>
<reference evidence="7" key="2">
    <citation type="journal article" date="2021" name="PeerJ">
        <title>Extensive microbial diversity within the chicken gut microbiome revealed by metagenomics and culture.</title>
        <authorList>
            <person name="Gilroy R."/>
            <person name="Ravi A."/>
            <person name="Getino M."/>
            <person name="Pursley I."/>
            <person name="Horton D.L."/>
            <person name="Alikhan N.F."/>
            <person name="Baker D."/>
            <person name="Gharbi K."/>
            <person name="Hall N."/>
            <person name="Watson M."/>
            <person name="Adriaenssens E.M."/>
            <person name="Foster-Nyarko E."/>
            <person name="Jarju S."/>
            <person name="Secka A."/>
            <person name="Antonio M."/>
            <person name="Oren A."/>
            <person name="Chaudhuri R.R."/>
            <person name="La Ragione R."/>
            <person name="Hildebrand F."/>
            <person name="Pallen M.J."/>
        </authorList>
    </citation>
    <scope>NUCLEOTIDE SEQUENCE</scope>
    <source>
        <strain evidence="7">15467</strain>
    </source>
</reference>
<dbReference type="Proteomes" id="UP000823635">
    <property type="component" value="Unassembled WGS sequence"/>
</dbReference>
<evidence type="ECO:0000259" key="6">
    <source>
        <dbReference type="Pfam" id="PF04357"/>
    </source>
</evidence>
<evidence type="ECO:0000256" key="1">
    <source>
        <dbReference type="ARBA" id="ARBA00004167"/>
    </source>
</evidence>
<comment type="caution">
    <text evidence="7">The sequence shown here is derived from an EMBL/GenBank/DDBJ whole genome shotgun (WGS) entry which is preliminary data.</text>
</comment>
<dbReference type="GO" id="GO:0005886">
    <property type="term" value="C:plasma membrane"/>
    <property type="evidence" value="ECO:0007669"/>
    <property type="project" value="InterPro"/>
</dbReference>
<reference evidence="7" key="1">
    <citation type="submission" date="2020-10" db="EMBL/GenBank/DDBJ databases">
        <authorList>
            <person name="Gilroy R."/>
        </authorList>
    </citation>
    <scope>NUCLEOTIDE SEQUENCE</scope>
    <source>
        <strain evidence="7">15467</strain>
    </source>
</reference>
<dbReference type="PANTHER" id="PTHR36985">
    <property type="entry name" value="TRANSLOCATION AND ASSEMBLY MODULE SUBUNIT TAMB"/>
    <property type="match status" value="1"/>
</dbReference>
<sequence>MVWIFASLLLLQLAIYLVLQIPATQTLLIKHVTNTLSKGIDGQINIGRIYFVFFSKAIVKDFSIVSQGDTLLGCKKVSVSIPSKELLKFNLNFNKIAVTGGEFHLITESADKRTNLDRIFKRDKSRTREKGKGMPQIRARSITVEDFRFRLTNPYKYKDKGDSIINFAALDIADINVRANNISILNDTLRATIARIEGRDKSGFQIRELNGELTVCPTEARIENLTLRDGYSTIKAHYFSMQYQTSKDLAEFTDKVRLGLDLTEGSAFSFKTVGRIAPSLSQSSLLLNLTGEVSGPVCSLRSSNLHVESESRQTSMNLDFSITGLPNIRESMCRVGINGCQTLSGDIAKIISSINGRPESELIKDFSPHIKYKFDGHLTGLPDDFVAYGILRSNIGEISTDLLLKNDPARGFLIEGKIKSSDFNIGKVTGRDILGELTMVGALSALIKRNSGGISLTIDSLEVDKIEFNGYPYSNISAAGIYNSKEGFDGRIICHDTNLDFLFQGMFSHKEDGSGQYDFYANIPYANLYALNLDKRDSVSIAGLSILSNIETTIHKDIIGRLSIMDARYENSYGEYEIGDIELVSYNAEKNYNAILNAPFMDMEYKATAPFSEFMKKGAELLLYDNLPMAFKNLADKRGESGDYRLDMNIYNSGAICQVIKPGLYIQDSTKCTIEIGKDDMIGFKLRSGRIAVGGNYLKDMEVTTTNLDSMLNAGISCKSMKMAGMVMDSSALKVAGSNNRIVSTLTFKGDREGNDKGVLAAELNFTEDTLHAGISDTSYFDFKNNRWQVKPAEIICSGGYFKIEELGIYSSRQQLNINGVRDSLHASLDNFDISIVNFFINKPFDFKGYFSGDATISNSNGTRNLFLDMNADSVSIYGHPVGTMRLLSKWYAPGKRLNLLLSTKRNDTTQLMATGYYKPQDRSIEINATLDKLPAGYFEPFFSSVISKAGGSLSGDLKLEGKPEKLNLTGDGVRLNDFSLMVNFTKVPYTLDGPVRITQDSIILDRVMLRDRLNGRGMVTGGLSHENFKKIRLDTRINFANMQCLSLNENDNEAFYGKAFTTGSVGIRGDLSKITLDINIAPNENSDLHIPLSSASTASTTNLLTFKRPAVSQVTDPYDTLHLATGRKGGKTALQINLTSNMNSNADMFIEINKELGDIIRANGNGLITLNINPTADMFNIYGDYIINEGSYKFVLPGFSFASRDFVIQPGGNITFNGAVEETSLNLTAIYTTKAAINTLIADTSSVSARRNVNCLISMSGRLLNPRLDFDIEIPDLDPTTKVRVESALNSDGKIQKQFAALLISGGFLPDELSGITNNSTILYSNVSEMISNQINNIFTQLGIPLDLGLNYQPSDKGSDIFDVAVSTQLFNNRLVINGNIGNDPYSNSNSREVVGNVDVEIKLDRQGKLRLSLFSHAADKYSNYLDDSQRSGMGISYQQEFNTFREIFRKKSEEEKLYIKRIKEYRRQQRKRERAEKRAEKKAAAREATAEPLQSAL</sequence>
<dbReference type="Pfam" id="PF04357">
    <property type="entry name" value="TamB"/>
    <property type="match status" value="1"/>
</dbReference>
<evidence type="ECO:0000256" key="3">
    <source>
        <dbReference type="ARBA" id="ARBA00022989"/>
    </source>
</evidence>
<evidence type="ECO:0000313" key="8">
    <source>
        <dbReference type="Proteomes" id="UP000823635"/>
    </source>
</evidence>
<name>A0A9D9DKS4_9BACT</name>
<organism evidence="7 8">
    <name type="scientific">Candidatus Egerieousia excrementavium</name>
    <dbReference type="NCBI Taxonomy" id="2840778"/>
    <lineage>
        <taxon>Bacteria</taxon>
        <taxon>Pseudomonadati</taxon>
        <taxon>Bacteroidota</taxon>
        <taxon>Bacteroidia</taxon>
        <taxon>Bacteroidales</taxon>
        <taxon>Candidatus Egerieousia</taxon>
    </lineage>
</organism>
<dbReference type="EMBL" id="JADINB010000053">
    <property type="protein sequence ID" value="MBO8428742.1"/>
    <property type="molecule type" value="Genomic_DNA"/>
</dbReference>
<proteinExistence type="predicted"/>
<dbReference type="GO" id="GO:0009306">
    <property type="term" value="P:protein secretion"/>
    <property type="evidence" value="ECO:0007669"/>
    <property type="project" value="InterPro"/>
</dbReference>
<protein>
    <submittedName>
        <fullName evidence="7">Translocation/assembly module TamB domain-containing protein</fullName>
    </submittedName>
</protein>
<evidence type="ECO:0000256" key="4">
    <source>
        <dbReference type="ARBA" id="ARBA00023136"/>
    </source>
</evidence>
<gene>
    <name evidence="7" type="ORF">IAC68_02265</name>
</gene>
<feature type="compositionally biased region" description="Basic and acidic residues" evidence="5">
    <location>
        <begin position="1469"/>
        <end position="1491"/>
    </location>
</feature>